<proteinExistence type="predicted"/>
<reference evidence="1" key="1">
    <citation type="submission" date="2014-09" db="EMBL/GenBank/DDBJ databases">
        <authorList>
            <person name="Magalhaes I.L.F."/>
            <person name="Oliveira U."/>
            <person name="Santos F.R."/>
            <person name="Vidigal T.H.D.A."/>
            <person name="Brescovit A.D."/>
            <person name="Santos A.J."/>
        </authorList>
    </citation>
    <scope>NUCLEOTIDE SEQUENCE</scope>
    <source>
        <tissue evidence="1">Shoot tissue taken approximately 20 cm above the soil surface</tissue>
    </source>
</reference>
<dbReference type="AlphaFoldDB" id="A0A0A8XXD9"/>
<organism evidence="1">
    <name type="scientific">Arundo donax</name>
    <name type="common">Giant reed</name>
    <name type="synonym">Donax arundinaceus</name>
    <dbReference type="NCBI Taxonomy" id="35708"/>
    <lineage>
        <taxon>Eukaryota</taxon>
        <taxon>Viridiplantae</taxon>
        <taxon>Streptophyta</taxon>
        <taxon>Embryophyta</taxon>
        <taxon>Tracheophyta</taxon>
        <taxon>Spermatophyta</taxon>
        <taxon>Magnoliopsida</taxon>
        <taxon>Liliopsida</taxon>
        <taxon>Poales</taxon>
        <taxon>Poaceae</taxon>
        <taxon>PACMAD clade</taxon>
        <taxon>Arundinoideae</taxon>
        <taxon>Arundineae</taxon>
        <taxon>Arundo</taxon>
    </lineage>
</organism>
<dbReference type="EMBL" id="GBRH01279266">
    <property type="protein sequence ID" value="JAD18629.1"/>
    <property type="molecule type" value="Transcribed_RNA"/>
</dbReference>
<name>A0A0A8XXD9_ARUDO</name>
<evidence type="ECO:0000313" key="1">
    <source>
        <dbReference type="EMBL" id="JAD18629.1"/>
    </source>
</evidence>
<sequence>MLMQPGNRPLWFNNSFTLSGFVLLAFQAIACNFCCCHI</sequence>
<accession>A0A0A8XXD9</accession>
<reference evidence="1" key="2">
    <citation type="journal article" date="2015" name="Data Brief">
        <title>Shoot transcriptome of the giant reed, Arundo donax.</title>
        <authorList>
            <person name="Barrero R.A."/>
            <person name="Guerrero F.D."/>
            <person name="Moolhuijzen P."/>
            <person name="Goolsby J.A."/>
            <person name="Tidwell J."/>
            <person name="Bellgard S.E."/>
            <person name="Bellgard M.I."/>
        </authorList>
    </citation>
    <scope>NUCLEOTIDE SEQUENCE</scope>
    <source>
        <tissue evidence="1">Shoot tissue taken approximately 20 cm above the soil surface</tissue>
    </source>
</reference>
<protein>
    <submittedName>
        <fullName evidence="1">Uncharacterized protein</fullName>
    </submittedName>
</protein>